<reference evidence="12 13" key="1">
    <citation type="submission" date="2020-03" db="EMBL/GenBank/DDBJ databases">
        <title>Bradyrhizobium diversity isolated from nodules of Muelleranthus trifoliolatus.</title>
        <authorList>
            <person name="Klepa M."/>
            <person name="Helene L."/>
            <person name="Hungria M."/>
        </authorList>
    </citation>
    <scope>NUCLEOTIDE SEQUENCE [LARGE SCALE GENOMIC DNA]</scope>
    <source>
        <strain evidence="12 13">WSM 1744</strain>
    </source>
</reference>
<dbReference type="GO" id="GO:0005506">
    <property type="term" value="F:iron ion binding"/>
    <property type="evidence" value="ECO:0007669"/>
    <property type="project" value="InterPro"/>
</dbReference>
<evidence type="ECO:0000313" key="13">
    <source>
        <dbReference type="Proteomes" id="UP000528734"/>
    </source>
</evidence>
<evidence type="ECO:0000256" key="5">
    <source>
        <dbReference type="ARBA" id="ARBA00022723"/>
    </source>
</evidence>
<evidence type="ECO:0000256" key="9">
    <source>
        <dbReference type="SAM" id="MobiDB-lite"/>
    </source>
</evidence>
<dbReference type="SUPFAM" id="SSF46626">
    <property type="entry name" value="Cytochrome c"/>
    <property type="match status" value="1"/>
</dbReference>
<evidence type="ECO:0000259" key="11">
    <source>
        <dbReference type="PROSITE" id="PS51007"/>
    </source>
</evidence>
<dbReference type="Proteomes" id="UP000528734">
    <property type="component" value="Unassembled WGS sequence"/>
</dbReference>
<feature type="region of interest" description="Disordered" evidence="9">
    <location>
        <begin position="27"/>
        <end position="49"/>
    </location>
</feature>
<keyword evidence="3 8" id="KW-0349">Heme</keyword>
<evidence type="ECO:0000256" key="6">
    <source>
        <dbReference type="ARBA" id="ARBA00022982"/>
    </source>
</evidence>
<keyword evidence="7 8" id="KW-0408">Iron</keyword>
<dbReference type="InterPro" id="IPR036909">
    <property type="entry name" value="Cyt_c-like_dom_sf"/>
</dbReference>
<feature type="signal peptide" evidence="10">
    <location>
        <begin position="1"/>
        <end position="24"/>
    </location>
</feature>
<dbReference type="RefSeq" id="WP_171708622.1">
    <property type="nucleotide sequence ID" value="NZ_JAAVLW010000002.1"/>
</dbReference>
<comment type="cofactor">
    <cofactor evidence="1">
        <name>heme c</name>
        <dbReference type="ChEBI" id="CHEBI:61717"/>
    </cofactor>
</comment>
<feature type="domain" description="Cytochrome c" evidence="11">
    <location>
        <begin position="43"/>
        <end position="118"/>
    </location>
</feature>
<dbReference type="PANTHER" id="PTHR37823">
    <property type="entry name" value="CYTOCHROME C-553-LIKE"/>
    <property type="match status" value="1"/>
</dbReference>
<dbReference type="PANTHER" id="PTHR37823:SF1">
    <property type="entry name" value="CYTOCHROME C-553-LIKE"/>
    <property type="match status" value="1"/>
</dbReference>
<comment type="caution">
    <text evidence="12">The sequence shown here is derived from an EMBL/GenBank/DDBJ whole genome shotgun (WGS) entry which is preliminary data.</text>
</comment>
<dbReference type="Pfam" id="PF13442">
    <property type="entry name" value="Cytochrome_CBB3"/>
    <property type="match status" value="1"/>
</dbReference>
<dbReference type="InterPro" id="IPR051811">
    <property type="entry name" value="Cytochrome_c550/c551-like"/>
</dbReference>
<evidence type="ECO:0000256" key="1">
    <source>
        <dbReference type="ARBA" id="ARBA00001926"/>
    </source>
</evidence>
<keyword evidence="6" id="KW-0249">Electron transport</keyword>
<dbReference type="AlphaFoldDB" id="A0A7Y4M0J6"/>
<evidence type="ECO:0000256" key="3">
    <source>
        <dbReference type="ARBA" id="ARBA00022617"/>
    </source>
</evidence>
<feature type="chain" id="PRO_5031283319" evidence="10">
    <location>
        <begin position="25"/>
        <end position="119"/>
    </location>
</feature>
<protein>
    <submittedName>
        <fullName evidence="12">Cytochrome c</fullName>
    </submittedName>
</protein>
<sequence>MRIPFVTAASMAIIWPWLSTVSFAQQPNAAGSASPPAQAEASPNELDGRKMFSSNCGFCHQNGGRHAGRGPKLSKSERSDEFIIERIKKGKTGSMPAFEGVFNDAQIGALLAYIRGLDD</sequence>
<evidence type="ECO:0000256" key="2">
    <source>
        <dbReference type="ARBA" id="ARBA00022448"/>
    </source>
</evidence>
<keyword evidence="10" id="KW-0732">Signal</keyword>
<evidence type="ECO:0000256" key="4">
    <source>
        <dbReference type="ARBA" id="ARBA00022660"/>
    </source>
</evidence>
<dbReference type="GO" id="GO:0020037">
    <property type="term" value="F:heme binding"/>
    <property type="evidence" value="ECO:0007669"/>
    <property type="project" value="InterPro"/>
</dbReference>
<name>A0A7Y4M0J6_9BRAD</name>
<dbReference type="PROSITE" id="PS51007">
    <property type="entry name" value="CYTC"/>
    <property type="match status" value="1"/>
</dbReference>
<gene>
    <name evidence="12" type="ORF">HCN50_05515</name>
</gene>
<dbReference type="Gene3D" id="1.10.760.10">
    <property type="entry name" value="Cytochrome c-like domain"/>
    <property type="match status" value="1"/>
</dbReference>
<proteinExistence type="predicted"/>
<dbReference type="InterPro" id="IPR008168">
    <property type="entry name" value="Cyt_C_IC"/>
</dbReference>
<dbReference type="GO" id="GO:0009055">
    <property type="term" value="F:electron transfer activity"/>
    <property type="evidence" value="ECO:0007669"/>
    <property type="project" value="InterPro"/>
</dbReference>
<dbReference type="EMBL" id="JAAVLW010000002">
    <property type="protein sequence ID" value="NOJ45718.1"/>
    <property type="molecule type" value="Genomic_DNA"/>
</dbReference>
<keyword evidence="4" id="KW-0679">Respiratory chain</keyword>
<feature type="compositionally biased region" description="Low complexity" evidence="9">
    <location>
        <begin position="27"/>
        <end position="45"/>
    </location>
</feature>
<evidence type="ECO:0000313" key="12">
    <source>
        <dbReference type="EMBL" id="NOJ45718.1"/>
    </source>
</evidence>
<accession>A0A7Y4M0J6</accession>
<keyword evidence="5 8" id="KW-0479">Metal-binding</keyword>
<keyword evidence="2" id="KW-0813">Transport</keyword>
<dbReference type="InterPro" id="IPR009056">
    <property type="entry name" value="Cyt_c-like_dom"/>
</dbReference>
<keyword evidence="13" id="KW-1185">Reference proteome</keyword>
<evidence type="ECO:0000256" key="7">
    <source>
        <dbReference type="ARBA" id="ARBA00023004"/>
    </source>
</evidence>
<evidence type="ECO:0000256" key="10">
    <source>
        <dbReference type="SAM" id="SignalP"/>
    </source>
</evidence>
<evidence type="ECO:0000256" key="8">
    <source>
        <dbReference type="PROSITE-ProRule" id="PRU00433"/>
    </source>
</evidence>
<dbReference type="PRINTS" id="PR00605">
    <property type="entry name" value="CYTCHROMECIC"/>
</dbReference>
<organism evidence="12 13">
    <name type="scientific">Bradyrhizobium archetypum</name>
    <dbReference type="NCBI Taxonomy" id="2721160"/>
    <lineage>
        <taxon>Bacteria</taxon>
        <taxon>Pseudomonadati</taxon>
        <taxon>Pseudomonadota</taxon>
        <taxon>Alphaproteobacteria</taxon>
        <taxon>Hyphomicrobiales</taxon>
        <taxon>Nitrobacteraceae</taxon>
        <taxon>Bradyrhizobium</taxon>
    </lineage>
</organism>